<evidence type="ECO:0000256" key="1">
    <source>
        <dbReference type="ARBA" id="ARBA00022723"/>
    </source>
</evidence>
<dbReference type="InterPro" id="IPR036875">
    <property type="entry name" value="Znf_CCHC_sf"/>
</dbReference>
<feature type="domain" description="SWIM-type" evidence="7">
    <location>
        <begin position="331"/>
        <end position="363"/>
    </location>
</feature>
<feature type="domain" description="CCHC-type" evidence="6">
    <location>
        <begin position="445"/>
        <end position="460"/>
    </location>
</feature>
<dbReference type="Pfam" id="PF10551">
    <property type="entry name" value="MULE"/>
    <property type="match status" value="1"/>
</dbReference>
<evidence type="ECO:0000256" key="5">
    <source>
        <dbReference type="SAM" id="Phobius"/>
    </source>
</evidence>
<dbReference type="SUPFAM" id="SSF57756">
    <property type="entry name" value="Retrovirus zinc finger-like domains"/>
    <property type="match status" value="1"/>
</dbReference>
<keyword evidence="5" id="KW-1133">Transmembrane helix</keyword>
<gene>
    <name evidence="8" type="ORF">KSP39_PZI024413</name>
</gene>
<reference evidence="8 9" key="1">
    <citation type="journal article" date="2022" name="Nat. Plants">
        <title>Genomes of leafy and leafless Platanthera orchids illuminate the evolution of mycoheterotrophy.</title>
        <authorList>
            <person name="Li M.H."/>
            <person name="Liu K.W."/>
            <person name="Li Z."/>
            <person name="Lu H.C."/>
            <person name="Ye Q.L."/>
            <person name="Zhang D."/>
            <person name="Wang J.Y."/>
            <person name="Li Y.F."/>
            <person name="Zhong Z.M."/>
            <person name="Liu X."/>
            <person name="Yu X."/>
            <person name="Liu D.K."/>
            <person name="Tu X.D."/>
            <person name="Liu B."/>
            <person name="Hao Y."/>
            <person name="Liao X.Y."/>
            <person name="Jiang Y.T."/>
            <person name="Sun W.H."/>
            <person name="Chen J."/>
            <person name="Chen Y.Q."/>
            <person name="Ai Y."/>
            <person name="Zhai J.W."/>
            <person name="Wu S.S."/>
            <person name="Zhou Z."/>
            <person name="Hsiao Y.Y."/>
            <person name="Wu W.L."/>
            <person name="Chen Y.Y."/>
            <person name="Lin Y.F."/>
            <person name="Hsu J.L."/>
            <person name="Li C.Y."/>
            <person name="Wang Z.W."/>
            <person name="Zhao X."/>
            <person name="Zhong W.Y."/>
            <person name="Ma X.K."/>
            <person name="Ma L."/>
            <person name="Huang J."/>
            <person name="Chen G.Z."/>
            <person name="Huang M.Z."/>
            <person name="Huang L."/>
            <person name="Peng D.H."/>
            <person name="Luo Y.B."/>
            <person name="Zou S.Q."/>
            <person name="Chen S.P."/>
            <person name="Lan S."/>
            <person name="Tsai W.C."/>
            <person name="Van de Peer Y."/>
            <person name="Liu Z.J."/>
        </authorList>
    </citation>
    <scope>NUCLEOTIDE SEQUENCE [LARGE SCALE GENOMIC DNA]</scope>
    <source>
        <strain evidence="8">Lor287</strain>
    </source>
</reference>
<evidence type="ECO:0008006" key="10">
    <source>
        <dbReference type="Google" id="ProtNLM"/>
    </source>
</evidence>
<dbReference type="PANTHER" id="PTHR31973:SF187">
    <property type="entry name" value="MUTATOR TRANSPOSASE MUDRA PROTEIN"/>
    <property type="match status" value="1"/>
</dbReference>
<dbReference type="PROSITE" id="PS50158">
    <property type="entry name" value="ZF_CCHC"/>
    <property type="match status" value="1"/>
</dbReference>
<dbReference type="GO" id="GO:0003676">
    <property type="term" value="F:nucleic acid binding"/>
    <property type="evidence" value="ECO:0007669"/>
    <property type="project" value="InterPro"/>
</dbReference>
<keyword evidence="5" id="KW-0812">Transmembrane</keyword>
<dbReference type="SMART" id="SM00575">
    <property type="entry name" value="ZnF_PMZ"/>
    <property type="match status" value="1"/>
</dbReference>
<evidence type="ECO:0000313" key="8">
    <source>
        <dbReference type="EMBL" id="KAK8914637.1"/>
    </source>
</evidence>
<accession>A0AAP0AUM0</accession>
<keyword evidence="9" id="KW-1185">Reference proteome</keyword>
<dbReference type="InterPro" id="IPR007527">
    <property type="entry name" value="Znf_SWIM"/>
</dbReference>
<dbReference type="GO" id="GO:0008270">
    <property type="term" value="F:zinc ion binding"/>
    <property type="evidence" value="ECO:0007669"/>
    <property type="project" value="UniProtKB-KW"/>
</dbReference>
<organism evidence="8 9">
    <name type="scientific">Platanthera zijinensis</name>
    <dbReference type="NCBI Taxonomy" id="2320716"/>
    <lineage>
        <taxon>Eukaryota</taxon>
        <taxon>Viridiplantae</taxon>
        <taxon>Streptophyta</taxon>
        <taxon>Embryophyta</taxon>
        <taxon>Tracheophyta</taxon>
        <taxon>Spermatophyta</taxon>
        <taxon>Magnoliopsida</taxon>
        <taxon>Liliopsida</taxon>
        <taxon>Asparagales</taxon>
        <taxon>Orchidaceae</taxon>
        <taxon>Orchidoideae</taxon>
        <taxon>Orchideae</taxon>
        <taxon>Orchidinae</taxon>
        <taxon>Platanthera</taxon>
    </lineage>
</organism>
<comment type="caution">
    <text evidence="8">The sequence shown here is derived from an EMBL/GenBank/DDBJ whole genome shotgun (WGS) entry which is preliminary data.</text>
</comment>
<evidence type="ECO:0000256" key="3">
    <source>
        <dbReference type="ARBA" id="ARBA00022833"/>
    </source>
</evidence>
<keyword evidence="1" id="KW-0479">Metal-binding</keyword>
<dbReference type="InterPro" id="IPR001878">
    <property type="entry name" value="Znf_CCHC"/>
</dbReference>
<dbReference type="AlphaFoldDB" id="A0AAP0AUM0"/>
<keyword evidence="3" id="KW-0862">Zinc</keyword>
<dbReference type="Proteomes" id="UP001418222">
    <property type="component" value="Unassembled WGS sequence"/>
</dbReference>
<name>A0AAP0AUM0_9ASPA</name>
<dbReference type="EMBL" id="JBBWWQ010000021">
    <property type="protein sequence ID" value="KAK8914637.1"/>
    <property type="molecule type" value="Genomic_DNA"/>
</dbReference>
<keyword evidence="2 4" id="KW-0863">Zinc-finger</keyword>
<dbReference type="PROSITE" id="PS50966">
    <property type="entry name" value="ZF_SWIM"/>
    <property type="match status" value="1"/>
</dbReference>
<evidence type="ECO:0000313" key="9">
    <source>
        <dbReference type="Proteomes" id="UP001418222"/>
    </source>
</evidence>
<keyword evidence="5" id="KW-0472">Membrane</keyword>
<dbReference type="PANTHER" id="PTHR31973">
    <property type="entry name" value="POLYPROTEIN, PUTATIVE-RELATED"/>
    <property type="match status" value="1"/>
</dbReference>
<evidence type="ECO:0000259" key="6">
    <source>
        <dbReference type="PROSITE" id="PS50158"/>
    </source>
</evidence>
<dbReference type="InterPro" id="IPR018289">
    <property type="entry name" value="MULE_transposase_dom"/>
</dbReference>
<dbReference type="Pfam" id="PF04434">
    <property type="entry name" value="SWIM"/>
    <property type="match status" value="1"/>
</dbReference>
<sequence>MQEVMQMENKTSLSIWKMYRAKKHASKVISGTEMEQYSKLWDYCEEIYRTNPDTTIKVKCKHDVVSQTCIFKRIYICWGALKKGFMAGCRPIIGLDGTHIKTTAGGVLLCAVGIDGNNNMFSVAYAYVLKENTKTWEWFIALIMENLCVENSHMWTIISDKQKGLIKAVEKLLPNAEHRFCVRHMYNNFKQNLEAASATRVVDFNAEMEKLKACDRRAYDWVRARPEKHWAKSHFNVWPKCDMLLNNFCESFNNVILKARDKPIITMLETIRVILMKRLHIQRAKVLKFSGEVCPSIQKNLENNKKEASSYILVWNGGDKFEVQEWNGDKWTVDLTLRNCSCRRWELTGIPCVHATSCLFYRRESVEDYVDHWYKRGMFLRAYEYLLNPITSSKEWPLANLNPIVPWTNIQKKPGRPSQHARRKELDELEAKKYGIKRHGAKYTCSNCGARGHNKKGCPEPSHATMPSMSTRKFKIPVTIIFPYYCFAIFLIIQLLILNLL</sequence>
<evidence type="ECO:0000256" key="4">
    <source>
        <dbReference type="PROSITE-ProRule" id="PRU00047"/>
    </source>
</evidence>
<feature type="transmembrane region" description="Helical" evidence="5">
    <location>
        <begin position="476"/>
        <end position="497"/>
    </location>
</feature>
<dbReference type="InterPro" id="IPR006564">
    <property type="entry name" value="Znf_PMZ"/>
</dbReference>
<evidence type="ECO:0000256" key="2">
    <source>
        <dbReference type="ARBA" id="ARBA00022771"/>
    </source>
</evidence>
<evidence type="ECO:0000259" key="7">
    <source>
        <dbReference type="PROSITE" id="PS50966"/>
    </source>
</evidence>
<proteinExistence type="predicted"/>
<protein>
    <recommendedName>
        <fullName evidence="10">SWIM-type domain-containing protein</fullName>
    </recommendedName>
</protein>